<comment type="caution">
    <text evidence="1">The sequence shown here is derived from an EMBL/GenBank/DDBJ whole genome shotgun (WGS) entry which is preliminary data.</text>
</comment>
<protein>
    <submittedName>
        <fullName evidence="1">Uncharacterized protein</fullName>
    </submittedName>
</protein>
<organism evidence="1 2">
    <name type="scientific">Xylaria curta</name>
    <dbReference type="NCBI Taxonomy" id="42375"/>
    <lineage>
        <taxon>Eukaryota</taxon>
        <taxon>Fungi</taxon>
        <taxon>Dikarya</taxon>
        <taxon>Ascomycota</taxon>
        <taxon>Pezizomycotina</taxon>
        <taxon>Sordariomycetes</taxon>
        <taxon>Xylariomycetidae</taxon>
        <taxon>Xylariales</taxon>
        <taxon>Xylariaceae</taxon>
        <taxon>Xylaria</taxon>
    </lineage>
</organism>
<evidence type="ECO:0000313" key="1">
    <source>
        <dbReference type="EMBL" id="KAJ2987855.1"/>
    </source>
</evidence>
<sequence length="269" mass="30600">MDNSTVQAHEPLLNPSGPEGLAFNVTPIDFANSPLAEDYSSFFAMTIDNMLTPEECAKLRSAAGDDWQILSKGNSFRECQNILVFSPEWASALYGRIVTHLPEEVKALRKGDQLADIIVGPSHLKASMGARKTVWRIKEANERLSFLRYQQGHHFKPHCDALYARPGKDERSFLTCQIYLNDAPRDVNTETSGGGETRFWTSQVGKRQKSPEHEIGEEKETPFLDVEPKLGRALVFQQRVLWHSGQEVKHGEKFTVRLDLMFERHFERL</sequence>
<reference evidence="1" key="1">
    <citation type="submission" date="2022-10" db="EMBL/GenBank/DDBJ databases">
        <title>Genome Sequence of Xylaria curta.</title>
        <authorList>
            <person name="Buettner E."/>
        </authorList>
    </citation>
    <scope>NUCLEOTIDE SEQUENCE</scope>
    <source>
        <strain evidence="1">Babe10</strain>
    </source>
</reference>
<evidence type="ECO:0000313" key="2">
    <source>
        <dbReference type="Proteomes" id="UP001143856"/>
    </source>
</evidence>
<name>A0ACC1PA40_9PEZI</name>
<dbReference type="Proteomes" id="UP001143856">
    <property type="component" value="Unassembled WGS sequence"/>
</dbReference>
<accession>A0ACC1PA40</accession>
<proteinExistence type="predicted"/>
<gene>
    <name evidence="1" type="ORF">NUW58_g4282</name>
</gene>
<dbReference type="EMBL" id="JAPDGR010000730">
    <property type="protein sequence ID" value="KAJ2987855.1"/>
    <property type="molecule type" value="Genomic_DNA"/>
</dbReference>
<keyword evidence="2" id="KW-1185">Reference proteome</keyword>